<dbReference type="Proteomes" id="UP001196068">
    <property type="component" value="Unassembled WGS sequence"/>
</dbReference>
<feature type="transmembrane region" description="Helical" evidence="1">
    <location>
        <begin position="276"/>
        <end position="302"/>
    </location>
</feature>
<keyword evidence="1" id="KW-1133">Transmembrane helix</keyword>
<gene>
    <name evidence="2" type="ORF">GXW79_14945</name>
</gene>
<evidence type="ECO:0000313" key="3">
    <source>
        <dbReference type="Proteomes" id="UP001196068"/>
    </source>
</evidence>
<feature type="transmembrane region" description="Helical" evidence="1">
    <location>
        <begin position="44"/>
        <end position="62"/>
    </location>
</feature>
<keyword evidence="1" id="KW-0812">Transmembrane</keyword>
<evidence type="ECO:0000313" key="2">
    <source>
        <dbReference type="EMBL" id="MBR0656378.1"/>
    </source>
</evidence>
<sequence length="306" mass="32525">MSEEAEAWLTAAHLGPRPDEQRPPAGGMALETLLRALWQRRARLALAWFVLLLAGATPVLVWTRSYVAEITVAPAETTGIATSTLLAPLAIAPGNILDTRPSGNFAIYLAALRSTEAAMLLAERTPLLAHLTEMRAAGLTGAIRAALGLARDADLDDAKTWLEANLSVTPNPITVTWEINLPHPDRTLALDALQLLHGFAEAKVRADIASVAARRIAILTLRLDAERDLFLRNGLVELLAQQQRAAMVVAAEEAVAARLVSMPYVELRPSLPNRPLLIGLLAVAGAAVVGLGAACLLLLGVWGRAG</sequence>
<evidence type="ECO:0000256" key="1">
    <source>
        <dbReference type="SAM" id="Phobius"/>
    </source>
</evidence>
<dbReference type="EMBL" id="JAAEDH010000017">
    <property type="protein sequence ID" value="MBR0656378.1"/>
    <property type="molecule type" value="Genomic_DNA"/>
</dbReference>
<keyword evidence="3" id="KW-1185">Reference proteome</keyword>
<comment type="caution">
    <text evidence="2">The sequence shown here is derived from an EMBL/GenBank/DDBJ whole genome shotgun (WGS) entry which is preliminary data.</text>
</comment>
<accession>A0AAF1K027</accession>
<proteinExistence type="predicted"/>
<keyword evidence="1" id="KW-0472">Membrane</keyword>
<organism evidence="2 3">
    <name type="scientific">Plastoroseomonas arctica</name>
    <dbReference type="NCBI Taxonomy" id="1509237"/>
    <lineage>
        <taxon>Bacteria</taxon>
        <taxon>Pseudomonadati</taxon>
        <taxon>Pseudomonadota</taxon>
        <taxon>Alphaproteobacteria</taxon>
        <taxon>Acetobacterales</taxon>
        <taxon>Acetobacteraceae</taxon>
        <taxon>Plastoroseomonas</taxon>
    </lineage>
</organism>
<protein>
    <recommendedName>
        <fullName evidence="4">Polysaccharide chain length determinant N-terminal domain-containing protein</fullName>
    </recommendedName>
</protein>
<reference evidence="2" key="1">
    <citation type="submission" date="2020-01" db="EMBL/GenBank/DDBJ databases">
        <authorList>
            <person name="Rat A."/>
        </authorList>
    </citation>
    <scope>NUCLEOTIDE SEQUENCE</scope>
    <source>
        <strain evidence="2">LMG 28251</strain>
    </source>
</reference>
<dbReference type="AlphaFoldDB" id="A0AAF1K027"/>
<reference evidence="2" key="2">
    <citation type="journal article" date="2021" name="Syst. Appl. Microbiol.">
        <title>Roseomonas hellenica sp. nov., isolated from roots of wild-growing Alkanna tinctoria.</title>
        <authorList>
            <person name="Rat A."/>
            <person name="Naranjo H.D."/>
            <person name="Lebbe L."/>
            <person name="Cnockaert M."/>
            <person name="Krigas N."/>
            <person name="Grigoriadou K."/>
            <person name="Maloupa E."/>
            <person name="Willems A."/>
        </authorList>
    </citation>
    <scope>NUCLEOTIDE SEQUENCE</scope>
    <source>
        <strain evidence="2">LMG 28251</strain>
    </source>
</reference>
<evidence type="ECO:0008006" key="4">
    <source>
        <dbReference type="Google" id="ProtNLM"/>
    </source>
</evidence>
<name>A0AAF1K027_9PROT</name>
<dbReference type="RefSeq" id="WP_211875217.1">
    <property type="nucleotide sequence ID" value="NZ_JAAEDH010000017.1"/>
</dbReference>